<comment type="caution">
    <text evidence="2">The sequence shown here is derived from an EMBL/GenBank/DDBJ whole genome shotgun (WGS) entry which is preliminary data.</text>
</comment>
<keyword evidence="3" id="KW-1185">Reference proteome</keyword>
<feature type="compositionally biased region" description="Basic and acidic residues" evidence="1">
    <location>
        <begin position="60"/>
        <end position="69"/>
    </location>
</feature>
<dbReference type="Proteomes" id="UP001066276">
    <property type="component" value="Chromosome 8"/>
</dbReference>
<evidence type="ECO:0000313" key="3">
    <source>
        <dbReference type="Proteomes" id="UP001066276"/>
    </source>
</evidence>
<dbReference type="EMBL" id="JANPWB010000012">
    <property type="protein sequence ID" value="KAJ1113575.1"/>
    <property type="molecule type" value="Genomic_DNA"/>
</dbReference>
<feature type="compositionally biased region" description="Basic residues" evidence="1">
    <location>
        <begin position="1"/>
        <end position="14"/>
    </location>
</feature>
<proteinExistence type="predicted"/>
<evidence type="ECO:0000313" key="2">
    <source>
        <dbReference type="EMBL" id="KAJ1113575.1"/>
    </source>
</evidence>
<sequence>MRRSRATPKRKYNTHRQGMGDCSTPQPKRPGERATNPSANRELEQTGHSRSKRLHRHKPNRSDLKEGTR</sequence>
<organism evidence="2 3">
    <name type="scientific">Pleurodeles waltl</name>
    <name type="common">Iberian ribbed newt</name>
    <dbReference type="NCBI Taxonomy" id="8319"/>
    <lineage>
        <taxon>Eukaryota</taxon>
        <taxon>Metazoa</taxon>
        <taxon>Chordata</taxon>
        <taxon>Craniata</taxon>
        <taxon>Vertebrata</taxon>
        <taxon>Euteleostomi</taxon>
        <taxon>Amphibia</taxon>
        <taxon>Batrachia</taxon>
        <taxon>Caudata</taxon>
        <taxon>Salamandroidea</taxon>
        <taxon>Salamandridae</taxon>
        <taxon>Pleurodelinae</taxon>
        <taxon>Pleurodeles</taxon>
    </lineage>
</organism>
<dbReference type="AlphaFoldDB" id="A0AAV7NFD2"/>
<protein>
    <submittedName>
        <fullName evidence="2">Uncharacterized protein</fullName>
    </submittedName>
</protein>
<gene>
    <name evidence="2" type="ORF">NDU88_001817</name>
</gene>
<accession>A0AAV7NFD2</accession>
<feature type="region of interest" description="Disordered" evidence="1">
    <location>
        <begin position="1"/>
        <end position="69"/>
    </location>
</feature>
<feature type="compositionally biased region" description="Basic residues" evidence="1">
    <location>
        <begin position="49"/>
        <end position="59"/>
    </location>
</feature>
<evidence type="ECO:0000256" key="1">
    <source>
        <dbReference type="SAM" id="MobiDB-lite"/>
    </source>
</evidence>
<name>A0AAV7NFD2_PLEWA</name>
<reference evidence="2" key="1">
    <citation type="journal article" date="2022" name="bioRxiv">
        <title>Sequencing and chromosome-scale assembly of the giantPleurodeles waltlgenome.</title>
        <authorList>
            <person name="Brown T."/>
            <person name="Elewa A."/>
            <person name="Iarovenko S."/>
            <person name="Subramanian E."/>
            <person name="Araus A.J."/>
            <person name="Petzold A."/>
            <person name="Susuki M."/>
            <person name="Suzuki K.-i.T."/>
            <person name="Hayashi T."/>
            <person name="Toyoda A."/>
            <person name="Oliveira C."/>
            <person name="Osipova E."/>
            <person name="Leigh N.D."/>
            <person name="Simon A."/>
            <person name="Yun M.H."/>
        </authorList>
    </citation>
    <scope>NUCLEOTIDE SEQUENCE</scope>
    <source>
        <strain evidence="2">20211129_DDA</strain>
        <tissue evidence="2">Liver</tissue>
    </source>
</reference>